<dbReference type="EMBL" id="LT629802">
    <property type="protein sequence ID" value="SDV08795.1"/>
    <property type="molecule type" value="Genomic_DNA"/>
</dbReference>
<name>A0A1H2NUL8_9PSED</name>
<accession>A0A1H2NUL8</accession>
<evidence type="ECO:0000313" key="1">
    <source>
        <dbReference type="EMBL" id="SDV08795.1"/>
    </source>
</evidence>
<protein>
    <submittedName>
        <fullName evidence="1">Uncharacterized protein</fullName>
    </submittedName>
</protein>
<proteinExistence type="predicted"/>
<reference evidence="2" key="1">
    <citation type="submission" date="2016-10" db="EMBL/GenBank/DDBJ databases">
        <authorList>
            <person name="Varghese N."/>
            <person name="Submissions S."/>
        </authorList>
    </citation>
    <scope>NUCLEOTIDE SEQUENCE [LARGE SCALE GENOMIC DNA]</scope>
    <source>
        <strain evidence="2">LMG 2223</strain>
    </source>
</reference>
<sequence length="45" mass="5261">MREQQDHTFSTHDGVELFYRHWPATAPCRPAPAHREVLGDLPYAR</sequence>
<dbReference type="AlphaFoldDB" id="A0A1H2NUL8"/>
<dbReference type="Proteomes" id="UP000198600">
    <property type="component" value="Chromosome I"/>
</dbReference>
<gene>
    <name evidence="1" type="ORF">SAMN05216202_4652</name>
</gene>
<organism evidence="1 2">
    <name type="scientific">Pseudomonas mucidolens</name>
    <dbReference type="NCBI Taxonomy" id="46679"/>
    <lineage>
        <taxon>Bacteria</taxon>
        <taxon>Pseudomonadati</taxon>
        <taxon>Pseudomonadota</taxon>
        <taxon>Gammaproteobacteria</taxon>
        <taxon>Pseudomonadales</taxon>
        <taxon>Pseudomonadaceae</taxon>
        <taxon>Pseudomonas</taxon>
    </lineage>
</organism>
<evidence type="ECO:0000313" key="2">
    <source>
        <dbReference type="Proteomes" id="UP000198600"/>
    </source>
</evidence>
<keyword evidence="2" id="KW-1185">Reference proteome</keyword>